<dbReference type="Proteomes" id="UP001521785">
    <property type="component" value="Unassembled WGS sequence"/>
</dbReference>
<feature type="domain" description="Carboxymuconolactone decarboxylase-like" evidence="1">
    <location>
        <begin position="75"/>
        <end position="140"/>
    </location>
</feature>
<sequence>MLRTSNPTRFLKLTVQSPPAYRGFTTFTIPKMRVPYAPKEPPTEEDKPIYERIAARRRPRPLIPLDLALLHNTSVADGWNSFIGAIRTKTSVPDSFKELAIARVAVLNHAVHEWDVHAALALKGGISKEGLETAFTAAVVKKGEQVEFVERSGLTREQWVVLAYADQMTVGVEVDDGVAEALREVLGDKQVVELTATIAAYNCVSRFLVALDVGECNGRAMKKVEEL</sequence>
<proteinExistence type="predicted"/>
<dbReference type="Gene3D" id="1.20.1290.10">
    <property type="entry name" value="AhpD-like"/>
    <property type="match status" value="1"/>
</dbReference>
<evidence type="ECO:0000313" key="2">
    <source>
        <dbReference type="EMBL" id="KAL1596415.1"/>
    </source>
</evidence>
<keyword evidence="3" id="KW-1185">Reference proteome</keyword>
<dbReference type="EMBL" id="JAKJXO020000014">
    <property type="protein sequence ID" value="KAL1596415.1"/>
    <property type="molecule type" value="Genomic_DNA"/>
</dbReference>
<name>A0ABR3QW74_9PLEO</name>
<dbReference type="InterPro" id="IPR029032">
    <property type="entry name" value="AhpD-like"/>
</dbReference>
<gene>
    <name evidence="2" type="ORF">SLS60_009061</name>
</gene>
<evidence type="ECO:0000313" key="3">
    <source>
        <dbReference type="Proteomes" id="UP001521785"/>
    </source>
</evidence>
<accession>A0ABR3QW74</accession>
<dbReference type="InterPro" id="IPR003779">
    <property type="entry name" value="CMD-like"/>
</dbReference>
<comment type="caution">
    <text evidence="2">The sequence shown here is derived from an EMBL/GenBank/DDBJ whole genome shotgun (WGS) entry which is preliminary data.</text>
</comment>
<dbReference type="SUPFAM" id="SSF69118">
    <property type="entry name" value="AhpD-like"/>
    <property type="match status" value="1"/>
</dbReference>
<organism evidence="2 3">
    <name type="scientific">Paraconiothyrium brasiliense</name>
    <dbReference type="NCBI Taxonomy" id="300254"/>
    <lineage>
        <taxon>Eukaryota</taxon>
        <taxon>Fungi</taxon>
        <taxon>Dikarya</taxon>
        <taxon>Ascomycota</taxon>
        <taxon>Pezizomycotina</taxon>
        <taxon>Dothideomycetes</taxon>
        <taxon>Pleosporomycetidae</taxon>
        <taxon>Pleosporales</taxon>
        <taxon>Massarineae</taxon>
        <taxon>Didymosphaeriaceae</taxon>
        <taxon>Paraconiothyrium</taxon>
    </lineage>
</organism>
<evidence type="ECO:0000259" key="1">
    <source>
        <dbReference type="Pfam" id="PF02627"/>
    </source>
</evidence>
<protein>
    <recommendedName>
        <fullName evidence="1">Carboxymuconolactone decarboxylase-like domain-containing protein</fullName>
    </recommendedName>
</protein>
<dbReference type="PANTHER" id="PTHR34846">
    <property type="entry name" value="4-CARBOXYMUCONOLACTONE DECARBOXYLASE FAMILY PROTEIN (AFU_ORTHOLOGUE AFUA_6G11590)"/>
    <property type="match status" value="1"/>
</dbReference>
<reference evidence="2 3" key="1">
    <citation type="submission" date="2024-02" db="EMBL/GenBank/DDBJ databases">
        <title>De novo assembly and annotation of 12 fungi associated with fruit tree decline syndrome in Ontario, Canada.</title>
        <authorList>
            <person name="Sulman M."/>
            <person name="Ellouze W."/>
            <person name="Ilyukhin E."/>
        </authorList>
    </citation>
    <scope>NUCLEOTIDE SEQUENCE [LARGE SCALE GENOMIC DNA]</scope>
    <source>
        <strain evidence="2 3">M42-189</strain>
    </source>
</reference>
<dbReference type="PANTHER" id="PTHR34846:SF11">
    <property type="entry name" value="4-CARBOXYMUCONOLACTONE DECARBOXYLASE FAMILY PROTEIN (AFU_ORTHOLOGUE AFUA_6G11590)"/>
    <property type="match status" value="1"/>
</dbReference>
<dbReference type="Pfam" id="PF02627">
    <property type="entry name" value="CMD"/>
    <property type="match status" value="1"/>
</dbReference>